<comment type="cofactor">
    <cofactor evidence="1">
        <name>Mn(2+)</name>
        <dbReference type="ChEBI" id="CHEBI:29035"/>
    </cofactor>
</comment>
<dbReference type="EMBL" id="QUSZ01007059">
    <property type="protein sequence ID" value="RHY03703.1"/>
    <property type="molecule type" value="Genomic_DNA"/>
</dbReference>
<dbReference type="InterPro" id="IPR018247">
    <property type="entry name" value="EF_Hand_1_Ca_BS"/>
</dbReference>
<organism evidence="6 7">
    <name type="scientific">Aphanomyces astaci</name>
    <name type="common">Crayfish plague agent</name>
    <dbReference type="NCBI Taxonomy" id="112090"/>
    <lineage>
        <taxon>Eukaryota</taxon>
        <taxon>Sar</taxon>
        <taxon>Stramenopiles</taxon>
        <taxon>Oomycota</taxon>
        <taxon>Saprolegniomycetes</taxon>
        <taxon>Saprolegniales</taxon>
        <taxon>Verrucalvaceae</taxon>
        <taxon>Aphanomyces</taxon>
    </lineage>
</organism>
<dbReference type="Pfam" id="PF13499">
    <property type="entry name" value="EF-hand_7"/>
    <property type="match status" value="1"/>
</dbReference>
<dbReference type="SUPFAM" id="SSF47473">
    <property type="entry name" value="EF-hand"/>
    <property type="match status" value="1"/>
</dbReference>
<dbReference type="PANTHER" id="PTHR45668">
    <property type="entry name" value="SERINE/THREONINE-PROTEIN PHOSPHATASE 5-RELATED"/>
    <property type="match status" value="1"/>
</dbReference>
<comment type="caution">
    <text evidence="6">The sequence shown here is derived from an EMBL/GenBank/DDBJ whole genome shotgun (WGS) entry which is preliminary data.</text>
</comment>
<sequence length="274" mass="31448">MLVTLFSASNYCGVANNLGCFMRIPSGANDAKPSFYHDLLERFEAADEAKSHVIPVSSWEHIMDDVLQVKLNWTIVRPLVTSTEPADPQAINYVEFLYRYQVRGLEIEDEHDGGQRVAEDTRKRRRDMFNNMYRYRKRLQALFQVFDQDGNGTINLDELKAGIEILNEHLPVGMKPFRHPEDLMKSLDFTKDNQININEFMECFRIHANLTVVAKWRRARTKIRALRALGMLRVIDTPAIVTASDIRLQLGDITGGDDDITDDERDHATQSDSC</sequence>
<accession>A0A397A7A4</accession>
<evidence type="ECO:0000259" key="5">
    <source>
        <dbReference type="PROSITE" id="PS50222"/>
    </source>
</evidence>
<feature type="domain" description="EF-hand" evidence="5">
    <location>
        <begin position="134"/>
        <end position="169"/>
    </location>
</feature>
<dbReference type="PANTHER" id="PTHR45668:SF5">
    <property type="entry name" value="SERINE_THREONINE-PROTEIN PHOSPHATASE 5"/>
    <property type="match status" value="1"/>
</dbReference>
<evidence type="ECO:0000256" key="2">
    <source>
        <dbReference type="ARBA" id="ARBA00022723"/>
    </source>
</evidence>
<dbReference type="VEuPathDB" id="FungiDB:H257_05606"/>
<reference evidence="6 7" key="1">
    <citation type="submission" date="2018-08" db="EMBL/GenBank/DDBJ databases">
        <title>Aphanomyces genome sequencing and annotation.</title>
        <authorList>
            <person name="Minardi D."/>
            <person name="Oidtmann B."/>
            <person name="Van Der Giezen M."/>
            <person name="Studholme D.J."/>
        </authorList>
    </citation>
    <scope>NUCLEOTIDE SEQUENCE [LARGE SCALE GENOMIC DNA]</scope>
    <source>
        <strain evidence="6 7">Kv</strain>
    </source>
</reference>
<dbReference type="CDD" id="cd00051">
    <property type="entry name" value="EFh"/>
    <property type="match status" value="1"/>
</dbReference>
<evidence type="ECO:0000313" key="7">
    <source>
        <dbReference type="Proteomes" id="UP000265427"/>
    </source>
</evidence>
<keyword evidence="3" id="KW-0106">Calcium</keyword>
<evidence type="ECO:0000256" key="1">
    <source>
        <dbReference type="ARBA" id="ARBA00001936"/>
    </source>
</evidence>
<dbReference type="SMART" id="SM00054">
    <property type="entry name" value="EFh"/>
    <property type="match status" value="2"/>
</dbReference>
<dbReference type="AlphaFoldDB" id="A0A397A7A4"/>
<name>A0A397A7A4_APHAT</name>
<keyword evidence="4" id="KW-0464">Manganese</keyword>
<dbReference type="InterPro" id="IPR011992">
    <property type="entry name" value="EF-hand-dom_pair"/>
</dbReference>
<dbReference type="PROSITE" id="PS50222">
    <property type="entry name" value="EF_HAND_2"/>
    <property type="match status" value="1"/>
</dbReference>
<dbReference type="InterPro" id="IPR029052">
    <property type="entry name" value="Metallo-depent_PP-like"/>
</dbReference>
<dbReference type="SUPFAM" id="SSF56300">
    <property type="entry name" value="Metallo-dependent phosphatases"/>
    <property type="match status" value="1"/>
</dbReference>
<evidence type="ECO:0000313" key="6">
    <source>
        <dbReference type="EMBL" id="RHY03703.1"/>
    </source>
</evidence>
<dbReference type="InterPro" id="IPR051134">
    <property type="entry name" value="PPP_phosphatase"/>
</dbReference>
<proteinExistence type="predicted"/>
<dbReference type="GO" id="GO:0005509">
    <property type="term" value="F:calcium ion binding"/>
    <property type="evidence" value="ECO:0007669"/>
    <property type="project" value="InterPro"/>
</dbReference>
<evidence type="ECO:0000256" key="4">
    <source>
        <dbReference type="ARBA" id="ARBA00023211"/>
    </source>
</evidence>
<protein>
    <recommendedName>
        <fullName evidence="5">EF-hand domain-containing protein</fullName>
    </recommendedName>
</protein>
<keyword evidence="2" id="KW-0479">Metal-binding</keyword>
<dbReference type="PROSITE" id="PS00018">
    <property type="entry name" value="EF_HAND_1"/>
    <property type="match status" value="1"/>
</dbReference>
<evidence type="ECO:0000256" key="3">
    <source>
        <dbReference type="ARBA" id="ARBA00022837"/>
    </source>
</evidence>
<dbReference type="Proteomes" id="UP000265427">
    <property type="component" value="Unassembled WGS sequence"/>
</dbReference>
<dbReference type="InterPro" id="IPR002048">
    <property type="entry name" value="EF_hand_dom"/>
</dbReference>
<gene>
    <name evidence="6" type="ORF">DYB36_008988</name>
</gene>
<dbReference type="Gene3D" id="1.10.238.10">
    <property type="entry name" value="EF-hand"/>
    <property type="match status" value="1"/>
</dbReference>